<evidence type="ECO:0000256" key="4">
    <source>
        <dbReference type="ARBA" id="ARBA00023054"/>
    </source>
</evidence>
<comment type="subcellular location">
    <subcellularLocation>
        <location evidence="1">Membrane</location>
    </subcellularLocation>
</comment>
<gene>
    <name evidence="9" type="ORF">TKK_006529</name>
</gene>
<dbReference type="GO" id="GO:0016020">
    <property type="term" value="C:membrane"/>
    <property type="evidence" value="ECO:0007669"/>
    <property type="project" value="UniProtKB-SubCell"/>
</dbReference>
<dbReference type="SUPFAM" id="SSF48452">
    <property type="entry name" value="TPR-like"/>
    <property type="match status" value="1"/>
</dbReference>
<feature type="domain" description="SUN" evidence="8">
    <location>
        <begin position="817"/>
        <end position="978"/>
    </location>
</feature>
<feature type="coiled-coil region" evidence="6">
    <location>
        <begin position="696"/>
        <end position="723"/>
    </location>
</feature>
<dbReference type="InterPro" id="IPR011990">
    <property type="entry name" value="TPR-like_helical_dom_sf"/>
</dbReference>
<dbReference type="SMART" id="SM00028">
    <property type="entry name" value="TPR"/>
    <property type="match status" value="2"/>
</dbReference>
<dbReference type="Pfam" id="PF10300">
    <property type="entry name" value="Iml2-TPR_39"/>
    <property type="match status" value="1"/>
</dbReference>
<dbReference type="InterPro" id="IPR012919">
    <property type="entry name" value="SUN_dom"/>
</dbReference>
<reference evidence="9 10" key="1">
    <citation type="journal article" date="2024" name="bioRxiv">
        <title>A reference genome for Trichogramma kaykai: A tiny desert-dwelling parasitoid wasp with competing sex-ratio distorters.</title>
        <authorList>
            <person name="Culotta J."/>
            <person name="Lindsey A.R."/>
        </authorList>
    </citation>
    <scope>NUCLEOTIDE SEQUENCE [LARGE SCALE GENOMIC DNA]</scope>
    <source>
        <strain evidence="9 10">KSX58</strain>
    </source>
</reference>
<accession>A0ABD2X5F2</accession>
<feature type="compositionally biased region" description="Polar residues" evidence="7">
    <location>
        <begin position="218"/>
        <end position="228"/>
    </location>
</feature>
<evidence type="ECO:0000256" key="7">
    <source>
        <dbReference type="SAM" id="MobiDB-lite"/>
    </source>
</evidence>
<dbReference type="InterPro" id="IPR019734">
    <property type="entry name" value="TPR_rpt"/>
</dbReference>
<dbReference type="Gene3D" id="1.25.40.10">
    <property type="entry name" value="Tetratricopeptide repeat domain"/>
    <property type="match status" value="1"/>
</dbReference>
<evidence type="ECO:0000256" key="5">
    <source>
        <dbReference type="ARBA" id="ARBA00023136"/>
    </source>
</evidence>
<comment type="caution">
    <text evidence="9">The sequence shown here is derived from an EMBL/GenBank/DDBJ whole genome shotgun (WGS) entry which is preliminary data.</text>
</comment>
<dbReference type="InterPro" id="IPR019412">
    <property type="entry name" value="IML2/TPR_39"/>
</dbReference>
<dbReference type="PANTHER" id="PTHR31859:SF1">
    <property type="entry name" value="TETRATRICOPEPTIDE REPEAT PROTEIN 39C"/>
    <property type="match status" value="1"/>
</dbReference>
<evidence type="ECO:0000259" key="8">
    <source>
        <dbReference type="PROSITE" id="PS51469"/>
    </source>
</evidence>
<keyword evidence="10" id="KW-1185">Reference proteome</keyword>
<dbReference type="PROSITE" id="PS51469">
    <property type="entry name" value="SUN"/>
    <property type="match status" value="1"/>
</dbReference>
<proteinExistence type="predicted"/>
<evidence type="ECO:0000313" key="10">
    <source>
        <dbReference type="Proteomes" id="UP001627154"/>
    </source>
</evidence>
<organism evidence="9 10">
    <name type="scientific">Trichogramma kaykai</name>
    <dbReference type="NCBI Taxonomy" id="54128"/>
    <lineage>
        <taxon>Eukaryota</taxon>
        <taxon>Metazoa</taxon>
        <taxon>Ecdysozoa</taxon>
        <taxon>Arthropoda</taxon>
        <taxon>Hexapoda</taxon>
        <taxon>Insecta</taxon>
        <taxon>Pterygota</taxon>
        <taxon>Neoptera</taxon>
        <taxon>Endopterygota</taxon>
        <taxon>Hymenoptera</taxon>
        <taxon>Apocrita</taxon>
        <taxon>Proctotrupomorpha</taxon>
        <taxon>Chalcidoidea</taxon>
        <taxon>Trichogrammatidae</taxon>
        <taxon>Trichogramma</taxon>
    </lineage>
</organism>
<dbReference type="PANTHER" id="PTHR31859">
    <property type="entry name" value="TETRATRICOPEPTIDE REPEAT PROTEIN 39 FAMILY MEMBER"/>
    <property type="match status" value="1"/>
</dbReference>
<dbReference type="FunFam" id="2.60.120.260:FF:000009">
    <property type="entry name" value="SUN domain-containing protein 1 isoform X1"/>
    <property type="match status" value="1"/>
</dbReference>
<feature type="region of interest" description="Disordered" evidence="7">
    <location>
        <begin position="170"/>
        <end position="228"/>
    </location>
</feature>
<evidence type="ECO:0000256" key="6">
    <source>
        <dbReference type="SAM" id="Coils"/>
    </source>
</evidence>
<evidence type="ECO:0000313" key="9">
    <source>
        <dbReference type="EMBL" id="KAL3400108.1"/>
    </source>
</evidence>
<sequence length="985" mass="110630">MVSTEADWDIARKGIALLLNNQTDEAERLFSQHPRSFQIKAGRCFVLFMNALMTFEEDKVRQAVELLRDMERDCQANDDGWLRSMKNRVFGPADLTAKEYVQRLERQVVLADSQVCAALLTLLQQELSGYVRAGWMLRKAWRIYQSTYNQILQLHRRTFGTCPSGFASLRGSISGSGNPPSQLTSPSSPNQPDWSPASSYNGSARSSLNDSGPGPYVTPTSPFETPSSGLRSSLSMLFSFAGISSEQPTPFVEPTEVTRLMTAVSFGYGVFQLFVSLMPPTMLKYIHLLGFEGDRQAGLTALMYSRSSQDMRAPLATLALLWFHTIVRPFFGLDGANVEAGVEAAKELLIQSQPEFGDSAVFLFFHGRIERLQSNVNGALRAYQRAVQLSSQREVKLLCLHEVAWCHLIHLNYQEAHGSLTKLQEDSRWSKSFYAYLAAVSSGSDGHFDRVITINRKLIFLLTGTARESQIGIFIARRAPKLINPDNGEVYTVPHYRMLVYELLYLWNAMPSCSKESLRVIVFDCRNSRSEEPMTGLADLLEGAAYAFLGDQDASVRCYRNCLARRTPSKDVIDQHISAFALYELGSALCDMKNYEEGRFCFHKALTMYKNYDFDGRLSVRIHSALKKVLTIDFTLKIYQNGCSFEPGNCVVQDHSCKKGSWFCKFLKPLFSFVVSVALVLSISHVCEKYSSNNSFREIKADLSSLRNNLNILSDDVKNLMEAKELHNSKWKDVACKVPKITEAISNLRTELTEGISSNNLMIFFNIKYHSLLDLVEAERLQELSSPDNIKKITNQQLEIYNADKTGQADYALETSGGAIISIRKTETYTGGAAAWKLLGMPICKQDNNPRSIIQKGVLPGECWAIRGNTGEVVIQLMGSVRVSGFSLEHISPAISPTGENSSAPKEFSIWGLDNEHDKNPFMFGKYTYDIKGPAVQFFSIQKDPKRAYEFVELKIHSNGGNSKYTCIYRIRVHGILESYQEIRV</sequence>
<name>A0ABD2X5F2_9HYME</name>
<dbReference type="Proteomes" id="UP001627154">
    <property type="component" value="Unassembled WGS sequence"/>
</dbReference>
<keyword evidence="2" id="KW-0812">Transmembrane</keyword>
<evidence type="ECO:0000256" key="1">
    <source>
        <dbReference type="ARBA" id="ARBA00004370"/>
    </source>
</evidence>
<protein>
    <recommendedName>
        <fullName evidence="8">SUN domain-containing protein</fullName>
    </recommendedName>
</protein>
<dbReference type="AlphaFoldDB" id="A0ABD2X5F2"/>
<keyword evidence="4 6" id="KW-0175">Coiled coil</keyword>
<keyword evidence="3" id="KW-1133">Transmembrane helix</keyword>
<keyword evidence="5" id="KW-0472">Membrane</keyword>
<evidence type="ECO:0000256" key="3">
    <source>
        <dbReference type="ARBA" id="ARBA00022989"/>
    </source>
</evidence>
<dbReference type="EMBL" id="JBJJXI010000053">
    <property type="protein sequence ID" value="KAL3400108.1"/>
    <property type="molecule type" value="Genomic_DNA"/>
</dbReference>
<evidence type="ECO:0000256" key="2">
    <source>
        <dbReference type="ARBA" id="ARBA00022692"/>
    </source>
</evidence>
<dbReference type="Gene3D" id="2.60.120.260">
    <property type="entry name" value="Galactose-binding domain-like"/>
    <property type="match status" value="1"/>
</dbReference>
<dbReference type="Pfam" id="PF07738">
    <property type="entry name" value="Sad1_UNC"/>
    <property type="match status" value="1"/>
</dbReference>
<feature type="compositionally biased region" description="Polar residues" evidence="7">
    <location>
        <begin position="171"/>
        <end position="210"/>
    </location>
</feature>
<dbReference type="GO" id="GO:0005635">
    <property type="term" value="C:nuclear envelope"/>
    <property type="evidence" value="ECO:0007669"/>
    <property type="project" value="UniProtKB-ARBA"/>
</dbReference>